<proteinExistence type="predicted"/>
<dbReference type="EMBL" id="GGEC01081138">
    <property type="protein sequence ID" value="MBX61622.1"/>
    <property type="molecule type" value="Transcribed_RNA"/>
</dbReference>
<accession>A0A2P2Q3T0</accession>
<dbReference type="AlphaFoldDB" id="A0A2P2Q3T0"/>
<reference evidence="1" key="1">
    <citation type="submission" date="2018-02" db="EMBL/GenBank/DDBJ databases">
        <title>Rhizophora mucronata_Transcriptome.</title>
        <authorList>
            <person name="Meera S.P."/>
            <person name="Sreeshan A."/>
            <person name="Augustine A."/>
        </authorList>
    </citation>
    <scope>NUCLEOTIDE SEQUENCE</scope>
    <source>
        <tissue evidence="1">Leaf</tissue>
    </source>
</reference>
<organism evidence="1">
    <name type="scientific">Rhizophora mucronata</name>
    <name type="common">Asiatic mangrove</name>
    <dbReference type="NCBI Taxonomy" id="61149"/>
    <lineage>
        <taxon>Eukaryota</taxon>
        <taxon>Viridiplantae</taxon>
        <taxon>Streptophyta</taxon>
        <taxon>Embryophyta</taxon>
        <taxon>Tracheophyta</taxon>
        <taxon>Spermatophyta</taxon>
        <taxon>Magnoliopsida</taxon>
        <taxon>eudicotyledons</taxon>
        <taxon>Gunneridae</taxon>
        <taxon>Pentapetalae</taxon>
        <taxon>rosids</taxon>
        <taxon>fabids</taxon>
        <taxon>Malpighiales</taxon>
        <taxon>Rhizophoraceae</taxon>
        <taxon>Rhizophora</taxon>
    </lineage>
</organism>
<name>A0A2P2Q3T0_RHIMU</name>
<evidence type="ECO:0000313" key="1">
    <source>
        <dbReference type="EMBL" id="MBX61622.1"/>
    </source>
</evidence>
<sequence length="44" mass="5023">MIERDIPIHKAPRQWDLGKGQMYTTLPLNTGRLFPRLKPATSSS</sequence>
<protein>
    <submittedName>
        <fullName evidence="1">Uncharacterized protein</fullName>
    </submittedName>
</protein>